<dbReference type="EC" id="7.2.2.9" evidence="10"/>
<dbReference type="Gene3D" id="3.30.70.100">
    <property type="match status" value="1"/>
</dbReference>
<keyword evidence="12" id="KW-1003">Cell membrane</keyword>
<feature type="transmembrane region" description="Helical" evidence="12">
    <location>
        <begin position="200"/>
        <end position="218"/>
    </location>
</feature>
<feature type="transmembrane region" description="Helical" evidence="12">
    <location>
        <begin position="166"/>
        <end position="188"/>
    </location>
</feature>
<dbReference type="InterPro" id="IPR027256">
    <property type="entry name" value="P-typ_ATPase_IB"/>
</dbReference>
<evidence type="ECO:0000256" key="8">
    <source>
        <dbReference type="ARBA" id="ARBA00022989"/>
    </source>
</evidence>
<dbReference type="FunFam" id="2.70.150.10:FF:000002">
    <property type="entry name" value="Copper-transporting ATPase 1, putative"/>
    <property type="match status" value="1"/>
</dbReference>
<dbReference type="InterPro" id="IPR023298">
    <property type="entry name" value="ATPase_P-typ_TM_dom_sf"/>
</dbReference>
<evidence type="ECO:0000256" key="6">
    <source>
        <dbReference type="ARBA" id="ARBA00022840"/>
    </source>
</evidence>
<organism evidence="14 15">
    <name type="scientific">Pseudohoeflea suaedae</name>
    <dbReference type="NCBI Taxonomy" id="877384"/>
    <lineage>
        <taxon>Bacteria</taxon>
        <taxon>Pseudomonadati</taxon>
        <taxon>Pseudomonadota</taxon>
        <taxon>Alphaproteobacteria</taxon>
        <taxon>Hyphomicrobiales</taxon>
        <taxon>Rhizobiaceae</taxon>
        <taxon>Pseudohoeflea</taxon>
    </lineage>
</organism>
<feature type="domain" description="HMA" evidence="13">
    <location>
        <begin position="12"/>
        <end position="76"/>
    </location>
</feature>
<dbReference type="SFLD" id="SFLDF00027">
    <property type="entry name" value="p-type_atpase"/>
    <property type="match status" value="1"/>
</dbReference>
<dbReference type="SFLD" id="SFLDS00003">
    <property type="entry name" value="Haloacid_Dehalogenase"/>
    <property type="match status" value="1"/>
</dbReference>
<protein>
    <recommendedName>
        <fullName evidence="10">P-type Cu(2+) transporter</fullName>
        <ecNumber evidence="10">7.2.2.9</ecNumber>
    </recommendedName>
</protein>
<keyword evidence="15" id="KW-1185">Reference proteome</keyword>
<dbReference type="Proteomes" id="UP000295131">
    <property type="component" value="Unassembled WGS sequence"/>
</dbReference>
<dbReference type="GO" id="GO:0055070">
    <property type="term" value="P:copper ion homeostasis"/>
    <property type="evidence" value="ECO:0007669"/>
    <property type="project" value="TreeGrafter"/>
</dbReference>
<dbReference type="PROSITE" id="PS00154">
    <property type="entry name" value="ATPASE_E1_E2"/>
    <property type="match status" value="1"/>
</dbReference>
<feature type="transmembrane region" description="Helical" evidence="12">
    <location>
        <begin position="132"/>
        <end position="154"/>
    </location>
</feature>
<dbReference type="Pfam" id="PF00403">
    <property type="entry name" value="HMA"/>
    <property type="match status" value="1"/>
</dbReference>
<keyword evidence="6 12" id="KW-0067">ATP-binding</keyword>
<comment type="similarity">
    <text evidence="2 12">Belongs to the cation transport ATPase (P-type) (TC 3.A.3) family. Type IB subfamily.</text>
</comment>
<dbReference type="InterPro" id="IPR023299">
    <property type="entry name" value="ATPase_P-typ_cyto_dom_N"/>
</dbReference>
<dbReference type="NCBIfam" id="TIGR01494">
    <property type="entry name" value="ATPase_P-type"/>
    <property type="match status" value="1"/>
</dbReference>
<evidence type="ECO:0000256" key="11">
    <source>
        <dbReference type="ARBA" id="ARBA00047424"/>
    </source>
</evidence>
<dbReference type="PROSITE" id="PS01047">
    <property type="entry name" value="HMA_1"/>
    <property type="match status" value="1"/>
</dbReference>
<comment type="caution">
    <text evidence="14">The sequence shown here is derived from an EMBL/GenBank/DDBJ whole genome shotgun (WGS) entry which is preliminary data.</text>
</comment>
<feature type="transmembrane region" description="Helical" evidence="12">
    <location>
        <begin position="104"/>
        <end position="126"/>
    </location>
</feature>
<dbReference type="PANTHER" id="PTHR43520">
    <property type="entry name" value="ATP7, ISOFORM B"/>
    <property type="match status" value="1"/>
</dbReference>
<keyword evidence="14" id="KW-0378">Hydrolase</keyword>
<reference evidence="14 15" key="1">
    <citation type="journal article" date="2013" name="Int. J. Syst. Evol. Microbiol.">
        <title>Hoeflea suaedae sp. nov., an endophytic bacterium isolated from the root of the halophyte Suaeda maritima.</title>
        <authorList>
            <person name="Chung E.J."/>
            <person name="Park J.A."/>
            <person name="Pramanik P."/>
            <person name="Bibi F."/>
            <person name="Jeon C.O."/>
            <person name="Chung Y.R."/>
        </authorList>
    </citation>
    <scope>NUCLEOTIDE SEQUENCE [LARGE SCALE GENOMIC DNA]</scope>
    <source>
        <strain evidence="14 15">YC6898</strain>
    </source>
</reference>
<dbReference type="PRINTS" id="PR00119">
    <property type="entry name" value="CATATPASE"/>
</dbReference>
<dbReference type="InterPro" id="IPR036412">
    <property type="entry name" value="HAD-like_sf"/>
</dbReference>
<dbReference type="PROSITE" id="PS50846">
    <property type="entry name" value="HMA_2"/>
    <property type="match status" value="1"/>
</dbReference>
<dbReference type="Gene3D" id="2.70.150.10">
    <property type="entry name" value="Calcium-transporting ATPase, cytoplasmic transduction domain A"/>
    <property type="match status" value="1"/>
</dbReference>
<dbReference type="SFLD" id="SFLDG00002">
    <property type="entry name" value="C1.7:_P-type_atpase_like"/>
    <property type="match status" value="1"/>
</dbReference>
<feature type="transmembrane region" description="Helical" evidence="12">
    <location>
        <begin position="358"/>
        <end position="380"/>
    </location>
</feature>
<keyword evidence="4 12" id="KW-0479">Metal-binding</keyword>
<dbReference type="InterPro" id="IPR044492">
    <property type="entry name" value="P_typ_ATPase_HD_dom"/>
</dbReference>
<keyword evidence="9 12" id="KW-0472">Membrane</keyword>
<sequence>MHEGKPVTATPDHLTFDITGMTCAACSARVEKVLSRQPGVDKASVNLALERADISGSGLDSDVLAKAIGKAGYGAILRRTDFAAARLADAKRDAARRAEERQTFLRLVVSALLTLPIMIGTLPMMTGLGDSWIGAGWQAILTTGVMLASGTRFWREAFGALRGGSANMAVLVSLGTGVAYFWSLWVMAAPGTGTHHAQSMASHLHFEAAAMVLTLVMLGKYLEARAKSGAAGALRALGKLQPDTAERIIDTAGKTERVGIETLAIGDRIIIRPGTRVPADGRIIEGRSSLDEAMVTGESLPVPREPGDMVVTGTTNTDGVLTVEVTAAGADTRLARMTRLVEEAQTGQAPVQKLVDRISAVFVPIILVIAALTFAGWLMAGYGVEPAMVAAVAVLVIACPCALGLATPTALVAGTGAAARAGILIRDIETLERATSIHAIAFDKTGTLTRGEPEITDILPADDVAPDDLLAIAASIETASEHPLARAVIRRAEGNGLAVPQAEAIRAVPGMGLEGRIDGTMIRVGSRAFLLAEAVHIPVEDDLHAAGTLAHVARGDRWIGALRLADELRENAASTIAELNEAEIRTVMLTGDNEPTARDIATRIGLSDFRSGLKPDDKLKAIRTLSQETKGHAAFVGDGLNDAPALAAADLGIAMAGGTDAAREAADITLMRPDLRLIAAALDVAGKTRRTIRSNLVWALIYNLVGVPLAAFGILPPVFAGAAMAFSSVSVVTNSALMARWRPRFERS</sequence>
<dbReference type="Pfam" id="PF00702">
    <property type="entry name" value="Hydrolase"/>
    <property type="match status" value="1"/>
</dbReference>
<proteinExistence type="inferred from homology"/>
<dbReference type="CDD" id="cd02094">
    <property type="entry name" value="P-type_ATPase_Cu-like"/>
    <property type="match status" value="1"/>
</dbReference>
<keyword evidence="7" id="KW-1278">Translocase</keyword>
<dbReference type="PANTHER" id="PTHR43520:SF8">
    <property type="entry name" value="P-TYPE CU(+) TRANSPORTER"/>
    <property type="match status" value="1"/>
</dbReference>
<evidence type="ECO:0000256" key="3">
    <source>
        <dbReference type="ARBA" id="ARBA00022692"/>
    </source>
</evidence>
<dbReference type="GO" id="GO:0005507">
    <property type="term" value="F:copper ion binding"/>
    <property type="evidence" value="ECO:0007669"/>
    <property type="project" value="TreeGrafter"/>
</dbReference>
<dbReference type="NCBIfam" id="TIGR01525">
    <property type="entry name" value="ATPase-IB_hvy"/>
    <property type="match status" value="1"/>
</dbReference>
<dbReference type="CDD" id="cd00371">
    <property type="entry name" value="HMA"/>
    <property type="match status" value="1"/>
</dbReference>
<dbReference type="GO" id="GO:0005524">
    <property type="term" value="F:ATP binding"/>
    <property type="evidence" value="ECO:0007669"/>
    <property type="project" value="UniProtKB-UniRule"/>
</dbReference>
<evidence type="ECO:0000256" key="9">
    <source>
        <dbReference type="ARBA" id="ARBA00023136"/>
    </source>
</evidence>
<keyword evidence="5 12" id="KW-0547">Nucleotide-binding</keyword>
<evidence type="ECO:0000259" key="13">
    <source>
        <dbReference type="PROSITE" id="PS50846"/>
    </source>
</evidence>
<dbReference type="InterPro" id="IPR023214">
    <property type="entry name" value="HAD_sf"/>
</dbReference>
<evidence type="ECO:0000256" key="10">
    <source>
        <dbReference type="ARBA" id="ARBA00038904"/>
    </source>
</evidence>
<name>A0A4V3A6W6_9HYPH</name>
<dbReference type="GO" id="GO:0005886">
    <property type="term" value="C:plasma membrane"/>
    <property type="evidence" value="ECO:0007669"/>
    <property type="project" value="UniProtKB-SubCell"/>
</dbReference>
<dbReference type="Gene3D" id="3.40.1110.10">
    <property type="entry name" value="Calcium-transporting ATPase, cytoplasmic domain N"/>
    <property type="match status" value="1"/>
</dbReference>
<dbReference type="GO" id="GO:0043682">
    <property type="term" value="F:P-type divalent copper transporter activity"/>
    <property type="evidence" value="ECO:0007669"/>
    <property type="project" value="UniProtKB-EC"/>
</dbReference>
<comment type="subcellular location">
    <subcellularLocation>
        <location evidence="12">Cell membrane</location>
    </subcellularLocation>
    <subcellularLocation>
        <location evidence="1">Endomembrane system</location>
        <topology evidence="1">Multi-pass membrane protein</topology>
    </subcellularLocation>
</comment>
<dbReference type="SUPFAM" id="SSF55008">
    <property type="entry name" value="HMA, heavy metal-associated domain"/>
    <property type="match status" value="1"/>
</dbReference>
<dbReference type="FunFam" id="3.30.70.100:FF:000005">
    <property type="entry name" value="Copper-exporting P-type ATPase A"/>
    <property type="match status" value="1"/>
</dbReference>
<dbReference type="InterPro" id="IPR018303">
    <property type="entry name" value="ATPase_P-typ_P_site"/>
</dbReference>
<dbReference type="Gene3D" id="3.40.50.1000">
    <property type="entry name" value="HAD superfamily/HAD-like"/>
    <property type="match status" value="1"/>
</dbReference>
<dbReference type="InterPro" id="IPR001757">
    <property type="entry name" value="P_typ_ATPase"/>
</dbReference>
<comment type="catalytic activity">
    <reaction evidence="11">
        <text>Cu(2+)(in) + ATP + H2O = Cu(2+)(out) + ADP + phosphate + H(+)</text>
        <dbReference type="Rhea" id="RHEA:10376"/>
        <dbReference type="ChEBI" id="CHEBI:15377"/>
        <dbReference type="ChEBI" id="CHEBI:15378"/>
        <dbReference type="ChEBI" id="CHEBI:29036"/>
        <dbReference type="ChEBI" id="CHEBI:30616"/>
        <dbReference type="ChEBI" id="CHEBI:43474"/>
        <dbReference type="ChEBI" id="CHEBI:456216"/>
        <dbReference type="EC" id="7.2.2.9"/>
    </reaction>
</comment>
<dbReference type="AlphaFoldDB" id="A0A4V3A6W6"/>
<evidence type="ECO:0000256" key="4">
    <source>
        <dbReference type="ARBA" id="ARBA00022723"/>
    </source>
</evidence>
<evidence type="ECO:0000313" key="14">
    <source>
        <dbReference type="EMBL" id="TDH34429.1"/>
    </source>
</evidence>
<dbReference type="SUPFAM" id="SSF81665">
    <property type="entry name" value="Calcium ATPase, transmembrane domain M"/>
    <property type="match status" value="1"/>
</dbReference>
<dbReference type="Pfam" id="PF00122">
    <property type="entry name" value="E1-E2_ATPase"/>
    <property type="match status" value="1"/>
</dbReference>
<dbReference type="EMBL" id="SMSI01000004">
    <property type="protein sequence ID" value="TDH34429.1"/>
    <property type="molecule type" value="Genomic_DNA"/>
</dbReference>
<dbReference type="GO" id="GO:0012505">
    <property type="term" value="C:endomembrane system"/>
    <property type="evidence" value="ECO:0007669"/>
    <property type="project" value="UniProtKB-SubCell"/>
</dbReference>
<dbReference type="SUPFAM" id="SSF56784">
    <property type="entry name" value="HAD-like"/>
    <property type="match status" value="1"/>
</dbReference>
<evidence type="ECO:0000256" key="12">
    <source>
        <dbReference type="RuleBase" id="RU362081"/>
    </source>
</evidence>
<dbReference type="PRINTS" id="PR00943">
    <property type="entry name" value="CUATPASE"/>
</dbReference>
<dbReference type="SUPFAM" id="SSF81653">
    <property type="entry name" value="Calcium ATPase, transduction domain A"/>
    <property type="match status" value="1"/>
</dbReference>
<dbReference type="NCBIfam" id="TIGR01511">
    <property type="entry name" value="ATPase-IB1_Cu"/>
    <property type="match status" value="1"/>
</dbReference>
<dbReference type="InterPro" id="IPR008250">
    <property type="entry name" value="ATPase_P-typ_transduc_dom_A_sf"/>
</dbReference>
<evidence type="ECO:0000256" key="5">
    <source>
        <dbReference type="ARBA" id="ARBA00022741"/>
    </source>
</evidence>
<gene>
    <name evidence="14" type="primary">cadA</name>
    <name evidence="14" type="ORF">E2A64_17345</name>
</gene>
<feature type="transmembrane region" description="Helical" evidence="12">
    <location>
        <begin position="721"/>
        <end position="739"/>
    </location>
</feature>
<dbReference type="GO" id="GO:0016887">
    <property type="term" value="F:ATP hydrolysis activity"/>
    <property type="evidence" value="ECO:0007669"/>
    <property type="project" value="InterPro"/>
</dbReference>
<dbReference type="InterPro" id="IPR017969">
    <property type="entry name" value="Heavy-metal-associated_CS"/>
</dbReference>
<dbReference type="InterPro" id="IPR006121">
    <property type="entry name" value="HMA_dom"/>
</dbReference>
<accession>A0A4V3A6W6</accession>
<keyword evidence="8 12" id="KW-1133">Transmembrane helix</keyword>
<evidence type="ECO:0000256" key="2">
    <source>
        <dbReference type="ARBA" id="ARBA00006024"/>
    </source>
</evidence>
<dbReference type="OrthoDB" id="7762541at2"/>
<feature type="transmembrane region" description="Helical" evidence="12">
    <location>
        <begin position="696"/>
        <end position="715"/>
    </location>
</feature>
<dbReference type="InterPro" id="IPR059000">
    <property type="entry name" value="ATPase_P-type_domA"/>
</dbReference>
<evidence type="ECO:0000256" key="7">
    <source>
        <dbReference type="ARBA" id="ARBA00022967"/>
    </source>
</evidence>
<evidence type="ECO:0000256" key="1">
    <source>
        <dbReference type="ARBA" id="ARBA00004127"/>
    </source>
</evidence>
<feature type="transmembrane region" description="Helical" evidence="12">
    <location>
        <begin position="386"/>
        <end position="406"/>
    </location>
</feature>
<dbReference type="InterPro" id="IPR036163">
    <property type="entry name" value="HMA_dom_sf"/>
</dbReference>
<keyword evidence="3 12" id="KW-0812">Transmembrane</keyword>
<evidence type="ECO:0000313" key="15">
    <source>
        <dbReference type="Proteomes" id="UP000295131"/>
    </source>
</evidence>
<dbReference type="NCBIfam" id="TIGR01512">
    <property type="entry name" value="ATPase-IB2_Cd"/>
    <property type="match status" value="1"/>
</dbReference>